<organism evidence="1">
    <name type="scientific">Jonesiaceae bacterium BS-20</name>
    <dbReference type="NCBI Taxonomy" id="3120821"/>
    <lineage>
        <taxon>Bacteria</taxon>
        <taxon>Bacillati</taxon>
        <taxon>Actinomycetota</taxon>
        <taxon>Actinomycetes</taxon>
        <taxon>Micrococcales</taxon>
        <taxon>Jonesiaceae</taxon>
    </lineage>
</organism>
<protein>
    <submittedName>
        <fullName evidence="1">Uncharacterized protein</fullName>
    </submittedName>
</protein>
<dbReference type="AlphaFoldDB" id="A0AAU7DTH3"/>
<sequence length="114" mass="11658">MASGLAERAVAEHSLAAAAGLARKFVDRNRAADTASGLAAQMVAGHSRFAGPAAAVNAAGFAPDRKATADTVLDRFDLVALEPRSAAQIADHHLGDWVRLGADLAAVMSRHGST</sequence>
<proteinExistence type="predicted"/>
<accession>A0AAU7DTH3</accession>
<evidence type="ECO:0000313" key="1">
    <source>
        <dbReference type="EMBL" id="XBH20293.1"/>
    </source>
</evidence>
<name>A0AAU7DTH3_9MICO</name>
<reference evidence="1" key="1">
    <citation type="submission" date="2024-02" db="EMBL/GenBank/DDBJ databases">
        <title>Tomenella chthoni gen. nov. sp. nov., a member of the family Jonesiaceae isolated from bat guano.</title>
        <authorList>
            <person name="Miller S.L."/>
            <person name="King J."/>
            <person name="Sankaranarayanan K."/>
            <person name="Lawson P.A."/>
        </authorList>
    </citation>
    <scope>NUCLEOTIDE SEQUENCE</scope>
    <source>
        <strain evidence="1">BS-20</strain>
    </source>
</reference>
<gene>
    <name evidence="1" type="ORF">V5R04_08505</name>
</gene>
<dbReference type="EMBL" id="CP146203">
    <property type="protein sequence ID" value="XBH20293.1"/>
    <property type="molecule type" value="Genomic_DNA"/>
</dbReference>